<evidence type="ECO:0000256" key="7">
    <source>
        <dbReference type="ARBA" id="ARBA00022448"/>
    </source>
</evidence>
<evidence type="ECO:0000256" key="17">
    <source>
        <dbReference type="ARBA" id="ARBA00064716"/>
    </source>
</evidence>
<dbReference type="Pfam" id="PF24656">
    <property type="entry name" value="CEPT76_peptidase"/>
    <property type="match status" value="1"/>
</dbReference>
<evidence type="ECO:0000256" key="13">
    <source>
        <dbReference type="ARBA" id="ARBA00023203"/>
    </source>
</evidence>
<dbReference type="CDD" id="cd22065">
    <property type="entry name" value="WH2_Spire_1-2_r1"/>
    <property type="match status" value="1"/>
</dbReference>
<evidence type="ECO:0000256" key="1">
    <source>
        <dbReference type="ARBA" id="ARBA00004114"/>
    </source>
</evidence>
<dbReference type="Gene3D" id="1.10.510.10">
    <property type="entry name" value="Transferase(Phosphotransferase) domain 1"/>
    <property type="match status" value="1"/>
</dbReference>
<evidence type="ECO:0000256" key="5">
    <source>
        <dbReference type="ARBA" id="ARBA00010956"/>
    </source>
</evidence>
<evidence type="ECO:0000256" key="3">
    <source>
        <dbReference type="ARBA" id="ARBA00004413"/>
    </source>
</evidence>
<dbReference type="GeneTree" id="ENSGT00390000000781"/>
<dbReference type="FunFam" id="3.10.620.30:FF:000003">
    <property type="entry name" value="Centrosomal protein of 76 kDa"/>
    <property type="match status" value="1"/>
</dbReference>
<feature type="compositionally biased region" description="Low complexity" evidence="18">
    <location>
        <begin position="1016"/>
        <end position="1027"/>
    </location>
</feature>
<dbReference type="CDD" id="cd22186">
    <property type="entry name" value="WH2_Spire1-2_r3"/>
    <property type="match status" value="1"/>
</dbReference>
<accession>A0A8C6HNP4</accession>
<comment type="similarity">
    <text evidence="5">Belongs to the spire family.</text>
</comment>
<protein>
    <recommendedName>
        <fullName evidence="6">Centrosomal protein of 76 kDa</fullName>
    </recommendedName>
</protein>
<dbReference type="CDD" id="cd15767">
    <property type="entry name" value="FYVE_SPIR1"/>
    <property type="match status" value="1"/>
</dbReference>
<reference evidence="20" key="1">
    <citation type="submission" date="2025-08" db="UniProtKB">
        <authorList>
            <consortium name="Ensembl"/>
        </authorList>
    </citation>
    <scope>IDENTIFICATION</scope>
</reference>
<reference evidence="20" key="2">
    <citation type="submission" date="2025-09" db="UniProtKB">
        <authorList>
            <consortium name="Ensembl"/>
        </authorList>
    </citation>
    <scope>IDENTIFICATION</scope>
</reference>
<evidence type="ECO:0000256" key="2">
    <source>
        <dbReference type="ARBA" id="ARBA00004180"/>
    </source>
</evidence>
<evidence type="ECO:0000256" key="14">
    <source>
        <dbReference type="ARBA" id="ARBA00023212"/>
    </source>
</evidence>
<feature type="region of interest" description="Disordered" evidence="18">
    <location>
        <begin position="1041"/>
        <end position="1085"/>
    </location>
</feature>
<dbReference type="Pfam" id="PF24654">
    <property type="entry name" value="CEP76_N"/>
    <property type="match status" value="1"/>
</dbReference>
<dbReference type="GO" id="GO:0005886">
    <property type="term" value="C:plasma membrane"/>
    <property type="evidence" value="ECO:0007669"/>
    <property type="project" value="UniProtKB-SubCell"/>
</dbReference>
<dbReference type="GO" id="GO:0003779">
    <property type="term" value="F:actin binding"/>
    <property type="evidence" value="ECO:0007669"/>
    <property type="project" value="UniProtKB-KW"/>
</dbReference>
<dbReference type="InterPro" id="IPR056289">
    <property type="entry name" value="CEP76_N"/>
</dbReference>
<keyword evidence="8" id="KW-1003">Cell membrane</keyword>
<feature type="region of interest" description="Disordered" evidence="18">
    <location>
        <begin position="893"/>
        <end position="912"/>
    </location>
</feature>
<dbReference type="GO" id="GO:0015031">
    <property type="term" value="P:protein transport"/>
    <property type="evidence" value="ECO:0007669"/>
    <property type="project" value="UniProtKB-KW"/>
</dbReference>
<dbReference type="InterPro" id="IPR029901">
    <property type="entry name" value="Spire"/>
</dbReference>
<dbReference type="GO" id="GO:0051295">
    <property type="term" value="P:establishment of meiotic spindle localization"/>
    <property type="evidence" value="ECO:0007669"/>
    <property type="project" value="TreeGrafter"/>
</dbReference>
<dbReference type="GO" id="GO:0030041">
    <property type="term" value="P:actin filament polymerization"/>
    <property type="evidence" value="ECO:0007669"/>
    <property type="project" value="TreeGrafter"/>
</dbReference>
<dbReference type="SUPFAM" id="SSF54001">
    <property type="entry name" value="Cysteine proteinases"/>
    <property type="match status" value="1"/>
</dbReference>
<feature type="compositionally biased region" description="Polar residues" evidence="18">
    <location>
        <begin position="1071"/>
        <end position="1085"/>
    </location>
</feature>
<dbReference type="InterPro" id="IPR011019">
    <property type="entry name" value="KIND_dom"/>
</dbReference>
<evidence type="ECO:0000256" key="4">
    <source>
        <dbReference type="ARBA" id="ARBA00005400"/>
    </source>
</evidence>
<evidence type="ECO:0000256" key="16">
    <source>
        <dbReference type="ARBA" id="ARBA00024729"/>
    </source>
</evidence>
<evidence type="ECO:0000256" key="12">
    <source>
        <dbReference type="ARBA" id="ARBA00023136"/>
    </source>
</evidence>
<dbReference type="CDD" id="cd22080">
    <property type="entry name" value="WH2_Spire1_r4"/>
    <property type="match status" value="1"/>
</dbReference>
<evidence type="ECO:0000256" key="15">
    <source>
        <dbReference type="ARBA" id="ARBA00023329"/>
    </source>
</evidence>
<keyword evidence="14" id="KW-0206">Cytoskeleton</keyword>
<dbReference type="InterPro" id="IPR056290">
    <property type="entry name" value="CEPT76/DRC7_peptidase-like_dom"/>
</dbReference>
<dbReference type="Gene3D" id="3.10.620.30">
    <property type="match status" value="1"/>
</dbReference>
<dbReference type="GO" id="GO:0005938">
    <property type="term" value="C:cell cortex"/>
    <property type="evidence" value="ECO:0007669"/>
    <property type="project" value="TreeGrafter"/>
</dbReference>
<keyword evidence="12" id="KW-0472">Membrane</keyword>
<dbReference type="GO" id="GO:0005814">
    <property type="term" value="C:centriole"/>
    <property type="evidence" value="ECO:0007669"/>
    <property type="project" value="UniProtKB-SubCell"/>
</dbReference>
<dbReference type="InterPro" id="IPR038765">
    <property type="entry name" value="Papain-like_cys_pep_sf"/>
</dbReference>
<feature type="compositionally biased region" description="Polar residues" evidence="18">
    <location>
        <begin position="948"/>
        <end position="989"/>
    </location>
</feature>
<comment type="similarity">
    <text evidence="4">Belongs to the CEP76 family.</text>
</comment>
<dbReference type="Pfam" id="PF24652">
    <property type="entry name" value="CEP76_C"/>
    <property type="match status" value="1"/>
</dbReference>
<dbReference type="Ensembl" id="ENSMSIT00000029861.1">
    <property type="protein sequence ID" value="ENSMSIP00000023688.1"/>
    <property type="gene ID" value="ENSMSIG00000020049.1"/>
</dbReference>
<dbReference type="GO" id="GO:0008017">
    <property type="term" value="F:microtubule binding"/>
    <property type="evidence" value="ECO:0007669"/>
    <property type="project" value="TreeGrafter"/>
</dbReference>
<evidence type="ECO:0000259" key="19">
    <source>
        <dbReference type="PROSITE" id="PS51377"/>
    </source>
</evidence>
<comment type="subcellular location">
    <subcellularLocation>
        <location evidence="3">Cell membrane</location>
        <topology evidence="3">Peripheral membrane protein</topology>
        <orientation evidence="3">Cytoplasmic side</orientation>
    </subcellularLocation>
    <subcellularLocation>
        <location evidence="1">Cytoplasm</location>
        <location evidence="1">Cytoskeleton</location>
        <location evidence="1">Microtubule organizing center</location>
        <location evidence="1">Centrosome</location>
        <location evidence="1">Centriole</location>
    </subcellularLocation>
    <subcellularLocation>
        <location evidence="2">Cytoplasmic vesicle membrane</location>
        <topology evidence="2">Peripheral membrane protein</topology>
        <orientation evidence="2">Cytoplasmic side</orientation>
    </subcellularLocation>
</comment>
<dbReference type="CDD" id="cd22078">
    <property type="entry name" value="WH2_Spire1_r2-like"/>
    <property type="match status" value="1"/>
</dbReference>
<keyword evidence="9" id="KW-0963">Cytoplasm</keyword>
<dbReference type="SMART" id="SM00750">
    <property type="entry name" value="KIND"/>
    <property type="match status" value="1"/>
</dbReference>
<evidence type="ECO:0000256" key="9">
    <source>
        <dbReference type="ARBA" id="ARBA00022490"/>
    </source>
</evidence>
<dbReference type="GO" id="GO:0036089">
    <property type="term" value="P:cleavage furrow formation"/>
    <property type="evidence" value="ECO:0007669"/>
    <property type="project" value="TreeGrafter"/>
</dbReference>
<evidence type="ECO:0000256" key="11">
    <source>
        <dbReference type="ARBA" id="ARBA00022927"/>
    </source>
</evidence>
<dbReference type="GO" id="GO:0051639">
    <property type="term" value="P:actin filament network formation"/>
    <property type="evidence" value="ECO:0007669"/>
    <property type="project" value="TreeGrafter"/>
</dbReference>
<feature type="compositionally biased region" description="Basic and acidic residues" evidence="18">
    <location>
        <begin position="1054"/>
        <end position="1070"/>
    </location>
</feature>
<dbReference type="Pfam" id="PF15627">
    <property type="entry name" value="CEP76-C2"/>
    <property type="match status" value="1"/>
</dbReference>
<feature type="compositionally biased region" description="Acidic residues" evidence="18">
    <location>
        <begin position="714"/>
        <end position="725"/>
    </location>
</feature>
<evidence type="ECO:0000313" key="20">
    <source>
        <dbReference type="Ensembl" id="ENSMSIP00000023688.1"/>
    </source>
</evidence>
<dbReference type="PANTHER" id="PTHR21345:SF8">
    <property type="entry name" value="PROTEIN SPIRE HOMOLOG 1"/>
    <property type="match status" value="1"/>
</dbReference>
<keyword evidence="13" id="KW-0009">Actin-binding</keyword>
<dbReference type="SUPFAM" id="SSF57903">
    <property type="entry name" value="FYVE/PHD zinc finger"/>
    <property type="match status" value="1"/>
</dbReference>
<comment type="function">
    <text evidence="16">Centrosomal protein involved in regulation of centriole duplication. Required to limit centriole duplication to once per cell cycle by preventing centriole reduplication.</text>
</comment>
<evidence type="ECO:0000256" key="10">
    <source>
        <dbReference type="ARBA" id="ARBA00022737"/>
    </source>
</evidence>
<dbReference type="InterPro" id="IPR011011">
    <property type="entry name" value="Znf_FYVE_PHD"/>
</dbReference>
<comment type="subunit">
    <text evidence="17">Interacts with CCP110 and CEP97.</text>
</comment>
<sequence length="1356" mass="153910">MSLPPEKASELKQLIHQQLSKMDVHGRIREILAETIREELAPDQQHLSTEDLIKALRRRGIIDDVMKELNFVTDSVDQELPSSPKQTVGFDKQSTLKKTNVDPTRRYLYLQVLGGKAFLEHLQEPEPLPGQICSTFTLCLHYRNQRFRSKPVPCACEPDFHDGFLLEVHRESLGDGTRMADSTTMLSISDPIHMVLIKTDIFGETTLVASYFLEWRSVLGSENGVTNLTVELMGVGTESKVSVGILNIKLEMYPPLSQTLSQEVVNTQLALERQKTAEKERLFLVYAKQWWREYLQIRPSHNSRLVKIFAQDENGINRPVCSYVKPLRAGRLLDTPRQAARFVNVLGYERAPVIGGGGKQEQWCTLLAFLCRNKGDCEDHANLLCSLLLGYGLEAFVCVGTKAKGAPHAWVMTCGTDGTIMFWESLTGHRYIHKPTNPDGPPLAEQPKPLYPYRTIGCVFNHQMFLGNCQPSDAVETCIFDLNDESKWKPMSEEAIKSVCAPGATTSLPPFPPLCASTIDASVTSNEIEMQLRLLVSEHRKDLGLTTVWEDQLSYLLSPALASYEFERTTSISAGNEEFQDAIRRAVPDGHTFKGFPIHFVYRNARRAFATCLRSPFCEEIICCRGDQVRLAVRVRVFTYPESACAVWIMFACKLGYSHCTETEVIESLGIIIYKALDYGLKENEERELSPPLEQLIDQMANTVEADGSKDEGYEAADEGPEDEDGVKRSISAIRSYQDVMKICAAHLPTESEAPNHYQAVCRALFAETMELHTFLTKIKSAKENLKKIQEMEKSDESSTDLEDLKNADWARFWVQVMRDLRNGVKLKKVQQRQYNPLPIEYQLTPYEMLMDDIRCKRYTLRKVMVNGDVPPRLKKSAHEVILDFIRSRPPLNPVSARKLKPTPPRPRSLHERILEEIKAERKLRPVSPEEIRRSRLAVRPLSMSHSFDLSDVTTPESPKNVGESSMVNGGLTSQTKENGLSAAQQGSAQRKRLLKAPTLAELDSSDSEEEKSLHKSTSSSSASPSLYEDPVLEAMCSRKKPPKFLPISSTPQPERRQPPQRRHSIEKETPTNVRQFLPPSRQSSRSLVPRITGVWPRTPFRPLFSTIQTASLLSSHPFEAAMFGVAGAMYYLFERAFTSRWKPSKEEFCYPVECLALTVEEVMHIRQVLVKAELEKYQQYKDVYTALKKGKLCFCCRTRRFSFFTWSYTCQFCKRPVCSQCCKKMRLPSKPYSTLPIFSLGPSALQRGESCSRSEKPSTSHHRPLRSIARFSTKSRSVDKSDEELQFPKELMEDWSTMEVCVDCKKFISEIISSSRRSLVLANKRARLKRKTQSFYMSSAGPSEYCPSERTINEI</sequence>
<evidence type="ECO:0000313" key="21">
    <source>
        <dbReference type="Proteomes" id="UP000694415"/>
    </source>
</evidence>
<keyword evidence="11" id="KW-0653">Protein transport</keyword>
<dbReference type="GO" id="GO:0045010">
    <property type="term" value="P:actin nucleation"/>
    <property type="evidence" value="ECO:0007669"/>
    <property type="project" value="InterPro"/>
</dbReference>
<proteinExistence type="inferred from homology"/>
<dbReference type="Pfam" id="PF16474">
    <property type="entry name" value="KIND"/>
    <property type="match status" value="1"/>
</dbReference>
<feature type="region of interest" description="Disordered" evidence="18">
    <location>
        <begin position="1246"/>
        <end position="1266"/>
    </location>
</feature>
<dbReference type="GO" id="GO:0030659">
    <property type="term" value="C:cytoplasmic vesicle membrane"/>
    <property type="evidence" value="ECO:0007669"/>
    <property type="project" value="UniProtKB-SubCell"/>
</dbReference>
<feature type="region of interest" description="Disordered" evidence="18">
    <location>
        <begin position="948"/>
        <end position="1027"/>
    </location>
</feature>
<dbReference type="InterPro" id="IPR056288">
    <property type="entry name" value="CEP76_C"/>
</dbReference>
<dbReference type="PANTHER" id="PTHR21345">
    <property type="entry name" value="SPIRE"/>
    <property type="match status" value="1"/>
</dbReference>
<evidence type="ECO:0000256" key="6">
    <source>
        <dbReference type="ARBA" id="ARBA00015706"/>
    </source>
</evidence>
<evidence type="ECO:0000256" key="18">
    <source>
        <dbReference type="SAM" id="MobiDB-lite"/>
    </source>
</evidence>
<keyword evidence="7" id="KW-0813">Transport</keyword>
<keyword evidence="10" id="KW-0677">Repeat</keyword>
<feature type="domain" description="KIND" evidence="19">
    <location>
        <begin position="655"/>
        <end position="772"/>
    </location>
</feature>
<dbReference type="InterPro" id="IPR029905">
    <property type="entry name" value="Spir-1_FYVE-rel_dom"/>
</dbReference>
<dbReference type="InterPro" id="IPR028926">
    <property type="entry name" value="CEP76-C2"/>
</dbReference>
<name>A0A8C6HNP4_MUSSI</name>
<dbReference type="PROSITE" id="PS51377">
    <property type="entry name" value="KIND"/>
    <property type="match status" value="1"/>
</dbReference>
<dbReference type="GO" id="GO:0048193">
    <property type="term" value="P:Golgi vesicle transport"/>
    <property type="evidence" value="ECO:0007669"/>
    <property type="project" value="TreeGrafter"/>
</dbReference>
<keyword evidence="21" id="KW-1185">Reference proteome</keyword>
<feature type="region of interest" description="Disordered" evidence="18">
    <location>
        <begin position="707"/>
        <end position="728"/>
    </location>
</feature>
<dbReference type="GO" id="GO:0040038">
    <property type="term" value="P:polar body extrusion after meiotic divisions"/>
    <property type="evidence" value="ECO:0007669"/>
    <property type="project" value="TreeGrafter"/>
</dbReference>
<organism evidence="20 21">
    <name type="scientific">Mus spicilegus</name>
    <name type="common">Mound-building mouse</name>
    <dbReference type="NCBI Taxonomy" id="10103"/>
    <lineage>
        <taxon>Eukaryota</taxon>
        <taxon>Metazoa</taxon>
        <taxon>Chordata</taxon>
        <taxon>Craniata</taxon>
        <taxon>Vertebrata</taxon>
        <taxon>Euteleostomi</taxon>
        <taxon>Mammalia</taxon>
        <taxon>Eutheria</taxon>
        <taxon>Euarchontoglires</taxon>
        <taxon>Glires</taxon>
        <taxon>Rodentia</taxon>
        <taxon>Myomorpha</taxon>
        <taxon>Muroidea</taxon>
        <taxon>Muridae</taxon>
        <taxon>Murinae</taxon>
        <taxon>Mus</taxon>
        <taxon>Mus</taxon>
    </lineage>
</organism>
<evidence type="ECO:0000256" key="8">
    <source>
        <dbReference type="ARBA" id="ARBA00022475"/>
    </source>
</evidence>
<keyword evidence="15" id="KW-0968">Cytoplasmic vesicle</keyword>
<dbReference type="Proteomes" id="UP000694415">
    <property type="component" value="Unplaced"/>
</dbReference>